<proteinExistence type="inferred from homology"/>
<accession>A0ABR4JWW1</accession>
<dbReference type="PANTHER" id="PTHR11552">
    <property type="entry name" value="GLUCOSE-METHANOL-CHOLINE GMC OXIDOREDUCTASE"/>
    <property type="match status" value="1"/>
</dbReference>
<evidence type="ECO:0000313" key="5">
    <source>
        <dbReference type="EMBL" id="KAL2844537.1"/>
    </source>
</evidence>
<evidence type="ECO:0000313" key="6">
    <source>
        <dbReference type="Proteomes" id="UP001610446"/>
    </source>
</evidence>
<dbReference type="Proteomes" id="UP001610446">
    <property type="component" value="Unassembled WGS sequence"/>
</dbReference>
<sequence length="571" mass="61995">MPYTVKPRTAGQDQTEDPRVLTPGLWPSLIHTPSDWDFTSVPQDALNGNKVGFPQGRLLGGTSAINGQALIANSKSNIDAWGKLGNSGWDWETLLPYYKKSFSLTLPSEEKQRELDYVEPEYAGNGPLKASFPDALDDPVAHAWVETFRGLVKFMSGDPFSGTATGGYTNAATVDPVSKTRSYAGNAYYQRVKELPNLRVITGAVVEKILFSDDPTTDEKPTATGVQYVKGEASSTITARRGVILAAGVFNSPKILELSGIGSRALLEKHNIATIVDNPNVGENLQDHIFAPVYFEVQDSIATKDKFMRGDASMEQYTTRKFGTFTVGGNYSGALLPLADFEDAETGASERAAVLETIPPLTSLSLSPFETDLTNYIRTLISTPTEATGAYFTFLAQSDLRAALPGNYLTIAVGLVAPLSRGSSHITSANATDMPRIDRRYLTHAVDLELLARHTRYIETIRKSEPLASLLKPGGRRSPDAPGDLRTVSLNTIKEYVRAKAKTTFHPVGTCAMAPRGKGGVVDERLRVWGVQGLRVVDASVMPIIPRANIQSTVYAVAERAVGFIKKDFKN</sequence>
<comment type="similarity">
    <text evidence="1">Belongs to the GMC oxidoreductase family.</text>
</comment>
<dbReference type="PIRSF" id="PIRSF000137">
    <property type="entry name" value="Alcohol_oxidase"/>
    <property type="match status" value="1"/>
</dbReference>
<reference evidence="5 6" key="1">
    <citation type="submission" date="2024-07" db="EMBL/GenBank/DDBJ databases">
        <title>Section-level genome sequencing and comparative genomics of Aspergillus sections Usti and Cavernicolus.</title>
        <authorList>
            <consortium name="Lawrence Berkeley National Laboratory"/>
            <person name="Nybo J.L."/>
            <person name="Vesth T.C."/>
            <person name="Theobald S."/>
            <person name="Frisvad J.C."/>
            <person name="Larsen T.O."/>
            <person name="Kjaerboelling I."/>
            <person name="Rothschild-Mancinelli K."/>
            <person name="Lyhne E.K."/>
            <person name="Kogle M.E."/>
            <person name="Barry K."/>
            <person name="Clum A."/>
            <person name="Na H."/>
            <person name="Ledsgaard L."/>
            <person name="Lin J."/>
            <person name="Lipzen A."/>
            <person name="Kuo A."/>
            <person name="Riley R."/>
            <person name="Mondo S."/>
            <person name="Labutti K."/>
            <person name="Haridas S."/>
            <person name="Pangalinan J."/>
            <person name="Salamov A.A."/>
            <person name="Simmons B.A."/>
            <person name="Magnuson J.K."/>
            <person name="Chen J."/>
            <person name="Drula E."/>
            <person name="Henrissat B."/>
            <person name="Wiebenga A."/>
            <person name="Lubbers R.J."/>
            <person name="Gomes A.C."/>
            <person name="Makela M.R."/>
            <person name="Stajich J."/>
            <person name="Grigoriev I.V."/>
            <person name="Mortensen U.H."/>
            <person name="De Vries R.P."/>
            <person name="Baker S.E."/>
            <person name="Andersen M.R."/>
        </authorList>
    </citation>
    <scope>NUCLEOTIDE SEQUENCE [LARGE SCALE GENOMIC DNA]</scope>
    <source>
        <strain evidence="5 6">CBS 123904</strain>
    </source>
</reference>
<dbReference type="Gene3D" id="3.30.560.10">
    <property type="entry name" value="Glucose Oxidase, domain 3"/>
    <property type="match status" value="1"/>
</dbReference>
<feature type="region of interest" description="Disordered" evidence="2">
    <location>
        <begin position="1"/>
        <end position="21"/>
    </location>
</feature>
<dbReference type="Pfam" id="PF00732">
    <property type="entry name" value="GMC_oxred_N"/>
    <property type="match status" value="1"/>
</dbReference>
<evidence type="ECO:0000259" key="4">
    <source>
        <dbReference type="Pfam" id="PF05199"/>
    </source>
</evidence>
<evidence type="ECO:0000256" key="1">
    <source>
        <dbReference type="ARBA" id="ARBA00010790"/>
    </source>
</evidence>
<evidence type="ECO:0000259" key="3">
    <source>
        <dbReference type="Pfam" id="PF00732"/>
    </source>
</evidence>
<organism evidence="5 6">
    <name type="scientific">Aspergillus pseudoustus</name>
    <dbReference type="NCBI Taxonomy" id="1810923"/>
    <lineage>
        <taxon>Eukaryota</taxon>
        <taxon>Fungi</taxon>
        <taxon>Dikarya</taxon>
        <taxon>Ascomycota</taxon>
        <taxon>Pezizomycotina</taxon>
        <taxon>Eurotiomycetes</taxon>
        <taxon>Eurotiomycetidae</taxon>
        <taxon>Eurotiales</taxon>
        <taxon>Aspergillaceae</taxon>
        <taxon>Aspergillus</taxon>
        <taxon>Aspergillus subgen. Nidulantes</taxon>
    </lineage>
</organism>
<evidence type="ECO:0000256" key="2">
    <source>
        <dbReference type="SAM" id="MobiDB-lite"/>
    </source>
</evidence>
<dbReference type="PANTHER" id="PTHR11552:SF210">
    <property type="entry name" value="GLUCOSE-METHANOL-CHOLINE OXIDOREDUCTASE N-TERMINAL DOMAIN-CONTAINING PROTEIN-RELATED"/>
    <property type="match status" value="1"/>
</dbReference>
<feature type="domain" description="Glucose-methanol-choline oxidoreductase N-terminal" evidence="3">
    <location>
        <begin position="46"/>
        <end position="289"/>
    </location>
</feature>
<dbReference type="InterPro" id="IPR036188">
    <property type="entry name" value="FAD/NAD-bd_sf"/>
</dbReference>
<dbReference type="InterPro" id="IPR012132">
    <property type="entry name" value="GMC_OxRdtase"/>
</dbReference>
<dbReference type="InterPro" id="IPR000172">
    <property type="entry name" value="GMC_OxRdtase_N"/>
</dbReference>
<dbReference type="EMBL" id="JBFXLU010000080">
    <property type="protein sequence ID" value="KAL2844537.1"/>
    <property type="molecule type" value="Genomic_DNA"/>
</dbReference>
<dbReference type="SUPFAM" id="SSF51905">
    <property type="entry name" value="FAD/NAD(P)-binding domain"/>
    <property type="match status" value="1"/>
</dbReference>
<feature type="domain" description="Glucose-methanol-choline oxidoreductase C-terminal" evidence="4">
    <location>
        <begin position="418"/>
        <end position="558"/>
    </location>
</feature>
<comment type="caution">
    <text evidence="5">The sequence shown here is derived from an EMBL/GenBank/DDBJ whole genome shotgun (WGS) entry which is preliminary data.</text>
</comment>
<dbReference type="InterPro" id="IPR007867">
    <property type="entry name" value="GMC_OxRtase_C"/>
</dbReference>
<gene>
    <name evidence="5" type="ORF">BJY01DRAFT_263965</name>
</gene>
<protein>
    <submittedName>
        <fullName evidence="5">Glucose-methanol-choline oxidoreductase-like protein</fullName>
    </submittedName>
</protein>
<dbReference type="Gene3D" id="3.50.50.60">
    <property type="entry name" value="FAD/NAD(P)-binding domain"/>
    <property type="match status" value="1"/>
</dbReference>
<dbReference type="SUPFAM" id="SSF54373">
    <property type="entry name" value="FAD-linked reductases, C-terminal domain"/>
    <property type="match status" value="1"/>
</dbReference>
<keyword evidence="6" id="KW-1185">Reference proteome</keyword>
<name>A0ABR4JWW1_9EURO</name>
<dbReference type="Pfam" id="PF05199">
    <property type="entry name" value="GMC_oxred_C"/>
    <property type="match status" value="1"/>
</dbReference>